<reference evidence="1 2" key="1">
    <citation type="submission" date="2016-10" db="EMBL/GenBank/DDBJ databases">
        <authorList>
            <person name="Varghese N."/>
            <person name="Submissions S."/>
        </authorList>
    </citation>
    <scope>NUCLEOTIDE SEQUENCE [LARGE SCALE GENOMIC DNA]</scope>
    <source>
        <strain evidence="1 2">DSM 18839</strain>
    </source>
</reference>
<gene>
    <name evidence="1" type="ORF">SAMN05660686_00289</name>
</gene>
<dbReference type="InterPro" id="IPR029063">
    <property type="entry name" value="SAM-dependent_MTases_sf"/>
</dbReference>
<dbReference type="Proteomes" id="UP000198615">
    <property type="component" value="Unassembled WGS sequence"/>
</dbReference>
<sequence length="392" mass="43659">MDTASYRLAERSGARDINSVRQSMMHHPVAFAEYGFPVRVECHEDLRAYLDVMHESRFDAMMTEMDGLHDDELDELVDGLVRYCQFCLATFGTREIVLPLSGMMMQYAAAKKLKGIPERARVLEIGSGSGLISFFVSQDKAIEQYHQIECAEAFYLLQTHINRYVYGHGFLDHAHASVGAPKTAGIGLEELSAIRPDILGSGVYEKEIRIEYTARPRVEQFPWWRLERVLENQYDVVMSNANLTEFSPEAMRYYSALIAKVLKPTGVFFAQCTGGGSNPIQTALKDLMAARIVPFMFGGYIDQPASPTRAASRKSLAVQNVMMMPIANPLLATVAPHNGGLPLVHTQDAMTRAVFGLDRPAGVKRTREEVTERVKERLHARAGRPAASLAAE</sequence>
<dbReference type="AlphaFoldDB" id="A0A8G2BG46"/>
<dbReference type="Gene3D" id="3.40.50.150">
    <property type="entry name" value="Vaccinia Virus protein VP39"/>
    <property type="match status" value="1"/>
</dbReference>
<proteinExistence type="predicted"/>
<evidence type="ECO:0000313" key="1">
    <source>
        <dbReference type="EMBL" id="SDF10858.1"/>
    </source>
</evidence>
<dbReference type="RefSeq" id="WP_093147598.1">
    <property type="nucleotide sequence ID" value="NZ_FNBW01000001.1"/>
</dbReference>
<keyword evidence="2" id="KW-1185">Reference proteome</keyword>
<organism evidence="1 2">
    <name type="scientific">Thalassobaculum litoreum DSM 18839</name>
    <dbReference type="NCBI Taxonomy" id="1123362"/>
    <lineage>
        <taxon>Bacteria</taxon>
        <taxon>Pseudomonadati</taxon>
        <taxon>Pseudomonadota</taxon>
        <taxon>Alphaproteobacteria</taxon>
        <taxon>Rhodospirillales</taxon>
        <taxon>Thalassobaculaceae</taxon>
        <taxon>Thalassobaculum</taxon>
    </lineage>
</organism>
<comment type="caution">
    <text evidence="1">The sequence shown here is derived from an EMBL/GenBank/DDBJ whole genome shotgun (WGS) entry which is preliminary data.</text>
</comment>
<evidence type="ECO:0000313" key="2">
    <source>
        <dbReference type="Proteomes" id="UP000198615"/>
    </source>
</evidence>
<dbReference type="SUPFAM" id="SSF53335">
    <property type="entry name" value="S-adenosyl-L-methionine-dependent methyltransferases"/>
    <property type="match status" value="1"/>
</dbReference>
<accession>A0A8G2BG46</accession>
<dbReference type="OrthoDB" id="7373614at2"/>
<dbReference type="EMBL" id="FNBW01000001">
    <property type="protein sequence ID" value="SDF10858.1"/>
    <property type="molecule type" value="Genomic_DNA"/>
</dbReference>
<protein>
    <submittedName>
        <fullName evidence="1">Uncharacterized protein</fullName>
    </submittedName>
</protein>
<name>A0A8G2BG46_9PROT</name>